<dbReference type="SUPFAM" id="SSF53335">
    <property type="entry name" value="S-adenosyl-L-methionine-dependent methyltransferases"/>
    <property type="match status" value="1"/>
</dbReference>
<evidence type="ECO:0000259" key="1">
    <source>
        <dbReference type="Pfam" id="PF08241"/>
    </source>
</evidence>
<protein>
    <submittedName>
        <fullName evidence="2">Methyltransferase type 11</fullName>
    </submittedName>
</protein>
<dbReference type="InterPro" id="IPR029063">
    <property type="entry name" value="SAM-dependent_MTases_sf"/>
</dbReference>
<dbReference type="PANTHER" id="PTHR43591">
    <property type="entry name" value="METHYLTRANSFERASE"/>
    <property type="match status" value="1"/>
</dbReference>
<keyword evidence="2" id="KW-0614">Plasmid</keyword>
<proteinExistence type="predicted"/>
<dbReference type="Pfam" id="PF08241">
    <property type="entry name" value="Methyltransf_11"/>
    <property type="match status" value="1"/>
</dbReference>
<geneLocation type="plasmid" evidence="3"/>
<keyword evidence="3" id="KW-1185">Reference proteome</keyword>
<dbReference type="HOGENOM" id="CLU_978841_0_0_7"/>
<accession>T2GG74</accession>
<reference evidence="3" key="2">
    <citation type="submission" date="2013-07" db="EMBL/GenBank/DDBJ databases">
        <authorList>
            <person name="Morais-Silva F.O."/>
            <person name="Rezende A.M."/>
            <person name="Pimentel C."/>
            <person name="Resende D.M."/>
            <person name="Santos C.I."/>
            <person name="Clemente C."/>
            <person name="de Oliveira L.M."/>
            <person name="da Silva S.M."/>
            <person name="Costa D.A."/>
            <person name="Varela-Raposo A."/>
            <person name="Horacio E.C.A."/>
            <person name="Matos M."/>
            <person name="Flores O."/>
            <person name="Ruiz J.C."/>
            <person name="Rodrigues-Pousada C."/>
        </authorList>
    </citation>
    <scope>NUCLEOTIDE SEQUENCE [LARGE SCALE GENOMIC DNA]</scope>
    <source>
        <strain evidence="3">ATCC 19364 / DSM 1382 / NCIMB 9332 / VKM B-1759</strain>
        <plasmid evidence="3">Plasmid</plasmid>
    </source>
</reference>
<dbReference type="PANTHER" id="PTHR43591:SF24">
    <property type="entry name" value="2-METHOXY-6-POLYPRENYL-1,4-BENZOQUINOL METHYLASE, MITOCHONDRIAL"/>
    <property type="match status" value="1"/>
</dbReference>
<keyword evidence="2" id="KW-0808">Transferase</keyword>
<dbReference type="KEGG" id="dgg:DGI_4015"/>
<sequence>MSALPPPNSMTWEEAVAWLRNQPDADALVRACFFDDPLLQAAERFRDSSEWRAVRALLPAPGPGHAALDMGAGRGIASYALAADGWQVTALEPDPSPLVGAGAIAALARESGLPIVIEQQMGERMPFADASFHVVHARQVLHHARNLEQFCAELFRVLRPGGTFIATREHVVDNDADLAAFLATHPLHRFYGGENAFPLPRYVQALQAAGFALTHVLSPYESDINIYPTTVADVRRQLARRWHLPSPRLVPLWLLRHRSRRLTDPGRLYTFVGRRP</sequence>
<reference evidence="2 3" key="1">
    <citation type="journal article" date="2013" name="J. Bacteriol.">
        <title>Roles of HynAB and Ech, the only two hydrogenases found in the model sulfate reducer Desulfovibrio gigas.</title>
        <authorList>
            <person name="Morais-Silva F.O."/>
            <person name="Santos C.I."/>
            <person name="Rodrigues R."/>
            <person name="Pereira I.A."/>
            <person name="Rodrigues-Pousada C."/>
        </authorList>
    </citation>
    <scope>NUCLEOTIDE SEQUENCE [LARGE SCALE GENOMIC DNA]</scope>
    <source>
        <strain evidence="3">ATCC 19364 / DSM 1382 / NCIMB 9332 / VKM B-1759</strain>
        <plasmid evidence="3">Plasmid</plasmid>
    </source>
</reference>
<dbReference type="InterPro" id="IPR013216">
    <property type="entry name" value="Methyltransf_11"/>
</dbReference>
<dbReference type="EMBL" id="CP006586">
    <property type="protein sequence ID" value="AGW15229.1"/>
    <property type="molecule type" value="Genomic_DNA"/>
</dbReference>
<evidence type="ECO:0000313" key="3">
    <source>
        <dbReference type="Proteomes" id="UP000016587"/>
    </source>
</evidence>
<dbReference type="Gene3D" id="3.40.50.150">
    <property type="entry name" value="Vaccinia Virus protein VP39"/>
    <property type="match status" value="1"/>
</dbReference>
<dbReference type="GO" id="GO:0032259">
    <property type="term" value="P:methylation"/>
    <property type="evidence" value="ECO:0007669"/>
    <property type="project" value="UniProtKB-KW"/>
</dbReference>
<keyword evidence="2" id="KW-0489">Methyltransferase</keyword>
<gene>
    <name evidence="2" type="ORF">DGI_4015</name>
</gene>
<feature type="domain" description="Methyltransferase type 11" evidence="1">
    <location>
        <begin position="68"/>
        <end position="165"/>
    </location>
</feature>
<organism evidence="2 3">
    <name type="scientific">Megalodesulfovibrio gigas (strain ATCC 19364 / DSM 1382 / NCIMB 9332 / VKM B-1759)</name>
    <name type="common">Desulfovibrio gigas</name>
    <dbReference type="NCBI Taxonomy" id="1121448"/>
    <lineage>
        <taxon>Bacteria</taxon>
        <taxon>Pseudomonadati</taxon>
        <taxon>Thermodesulfobacteriota</taxon>
        <taxon>Desulfovibrionia</taxon>
        <taxon>Desulfovibrionales</taxon>
        <taxon>Desulfovibrionaceae</taxon>
        <taxon>Megalodesulfovibrio</taxon>
    </lineage>
</organism>
<dbReference type="AlphaFoldDB" id="T2GG74"/>
<dbReference type="CDD" id="cd02440">
    <property type="entry name" value="AdoMet_MTases"/>
    <property type="match status" value="1"/>
</dbReference>
<dbReference type="RefSeq" id="WP_021758418.1">
    <property type="nucleotide sequence ID" value="NC_022436.1"/>
</dbReference>
<evidence type="ECO:0000313" key="2">
    <source>
        <dbReference type="EMBL" id="AGW15229.1"/>
    </source>
</evidence>
<dbReference type="GO" id="GO:0008757">
    <property type="term" value="F:S-adenosylmethionine-dependent methyltransferase activity"/>
    <property type="evidence" value="ECO:0007669"/>
    <property type="project" value="InterPro"/>
</dbReference>
<dbReference type="PATRIC" id="fig|1121448.10.peg.3505"/>
<name>T2GG74_MEGG1</name>
<dbReference type="eggNOG" id="COG2227">
    <property type="taxonomic scope" value="Bacteria"/>
</dbReference>
<dbReference type="Proteomes" id="UP000016587">
    <property type="component" value="Plasmid unnamed"/>
</dbReference>